<evidence type="ECO:0000313" key="3">
    <source>
        <dbReference type="Proteomes" id="UP001596289"/>
    </source>
</evidence>
<comment type="caution">
    <text evidence="2">The sequence shown here is derived from an EMBL/GenBank/DDBJ whole genome shotgun (WGS) entry which is preliminary data.</text>
</comment>
<proteinExistence type="predicted"/>
<name>A0ABW1RG77_9LACO</name>
<organism evidence="2 3">
    <name type="scientific">Loigolactobacillus jiayinensis</name>
    <dbReference type="NCBI Taxonomy" id="2486016"/>
    <lineage>
        <taxon>Bacteria</taxon>
        <taxon>Bacillati</taxon>
        <taxon>Bacillota</taxon>
        <taxon>Bacilli</taxon>
        <taxon>Lactobacillales</taxon>
        <taxon>Lactobacillaceae</taxon>
        <taxon>Loigolactobacillus</taxon>
    </lineage>
</organism>
<dbReference type="SUPFAM" id="SSF50475">
    <property type="entry name" value="FMN-binding split barrel"/>
    <property type="match status" value="1"/>
</dbReference>
<dbReference type="EMBL" id="JBHSSL010000054">
    <property type="protein sequence ID" value="MFC6170804.1"/>
    <property type="molecule type" value="Genomic_DNA"/>
</dbReference>
<protein>
    <recommendedName>
        <fullName evidence="1">Pyridoxamine 5'-phosphate oxidase-like domain-containing protein</fullName>
    </recommendedName>
</protein>
<feature type="domain" description="Pyridoxamine 5'-phosphate oxidase-like" evidence="1">
    <location>
        <begin position="9"/>
        <end position="133"/>
    </location>
</feature>
<gene>
    <name evidence="2" type="ORF">ACFQGP_09470</name>
</gene>
<keyword evidence="3" id="KW-1185">Reference proteome</keyword>
<sequence>MALSDLAQVLGGANKVAYATSLQDVPNLRIVNFVWDETTPGILYFASVRDSQGVQEFLASKRIAFSTVPETGNAHVASNHATGQKSQRTLAQMQAQFLAQVPGFDHVLELIGAKLALYEIQMTSAEVDLGLGNGIKQLKF</sequence>
<dbReference type="InterPro" id="IPR055196">
    <property type="entry name" value="Putative_PNPOx_2"/>
</dbReference>
<evidence type="ECO:0000313" key="2">
    <source>
        <dbReference type="EMBL" id="MFC6170804.1"/>
    </source>
</evidence>
<dbReference type="Gene3D" id="2.30.110.10">
    <property type="entry name" value="Electron Transport, Fmn-binding Protein, Chain A"/>
    <property type="match status" value="1"/>
</dbReference>
<dbReference type="InterPro" id="IPR012349">
    <property type="entry name" value="Split_barrel_FMN-bd"/>
</dbReference>
<reference evidence="3" key="1">
    <citation type="journal article" date="2019" name="Int. J. Syst. Evol. Microbiol.">
        <title>The Global Catalogue of Microorganisms (GCM) 10K type strain sequencing project: providing services to taxonomists for standard genome sequencing and annotation.</title>
        <authorList>
            <consortium name="The Broad Institute Genomics Platform"/>
            <consortium name="The Broad Institute Genome Sequencing Center for Infectious Disease"/>
            <person name="Wu L."/>
            <person name="Ma J."/>
        </authorList>
    </citation>
    <scope>NUCLEOTIDE SEQUENCE [LARGE SCALE GENOMIC DNA]</scope>
    <source>
        <strain evidence="3">CCM 8904</strain>
    </source>
</reference>
<dbReference type="Pfam" id="PF22696">
    <property type="entry name" value="Putative_PNPOx_2"/>
    <property type="match status" value="1"/>
</dbReference>
<evidence type="ECO:0000259" key="1">
    <source>
        <dbReference type="Pfam" id="PF22696"/>
    </source>
</evidence>
<dbReference type="Proteomes" id="UP001596289">
    <property type="component" value="Unassembled WGS sequence"/>
</dbReference>
<dbReference type="RefSeq" id="WP_125553611.1">
    <property type="nucleotide sequence ID" value="NZ_JBHSSL010000054.1"/>
</dbReference>
<accession>A0ABW1RG77</accession>